<dbReference type="InterPro" id="IPR003758">
    <property type="entry name" value="LpxK"/>
</dbReference>
<dbReference type="STRING" id="1249552.PS2015_1814"/>
<evidence type="ECO:0000256" key="11">
    <source>
        <dbReference type="ARBA" id="ARBA00023098"/>
    </source>
</evidence>
<organism evidence="14 15">
    <name type="scientific">Pseudohongiella spirulinae</name>
    <dbReference type="NCBI Taxonomy" id="1249552"/>
    <lineage>
        <taxon>Bacteria</taxon>
        <taxon>Pseudomonadati</taxon>
        <taxon>Pseudomonadota</taxon>
        <taxon>Gammaproteobacteria</taxon>
        <taxon>Pseudomonadales</taxon>
        <taxon>Pseudohongiellaceae</taxon>
        <taxon>Pseudohongiella</taxon>
    </lineage>
</organism>
<comment type="function">
    <text evidence="1 13">Transfers the gamma-phosphate of ATP to the 4'-position of a tetraacyldisaccharide 1-phosphate intermediate (termed DS-1-P) to form tetraacyldisaccharide 1,4'-bis-phosphate (lipid IVA).</text>
</comment>
<dbReference type="EMBL" id="CP013189">
    <property type="protein sequence ID" value="ALO46463.1"/>
    <property type="molecule type" value="Genomic_DNA"/>
</dbReference>
<keyword evidence="5 13" id="KW-0444">Lipid biosynthesis</keyword>
<feature type="binding site" evidence="13">
    <location>
        <begin position="53"/>
        <end position="60"/>
    </location>
    <ligand>
        <name>ATP</name>
        <dbReference type="ChEBI" id="CHEBI:30616"/>
    </ligand>
</feature>
<dbReference type="GO" id="GO:0005524">
    <property type="term" value="F:ATP binding"/>
    <property type="evidence" value="ECO:0007669"/>
    <property type="project" value="UniProtKB-UniRule"/>
</dbReference>
<dbReference type="RefSeq" id="WP_058021900.1">
    <property type="nucleotide sequence ID" value="NZ_CP013189.1"/>
</dbReference>
<keyword evidence="10 13" id="KW-0067">ATP-binding</keyword>
<dbReference type="GO" id="GO:0009244">
    <property type="term" value="P:lipopolysaccharide core region biosynthetic process"/>
    <property type="evidence" value="ECO:0007669"/>
    <property type="project" value="TreeGrafter"/>
</dbReference>
<dbReference type="Proteomes" id="UP000065641">
    <property type="component" value="Chromosome"/>
</dbReference>
<dbReference type="SUPFAM" id="SSF52540">
    <property type="entry name" value="P-loop containing nucleoside triphosphate hydrolases"/>
    <property type="match status" value="1"/>
</dbReference>
<dbReference type="UniPathway" id="UPA00359">
    <property type="reaction ID" value="UER00482"/>
</dbReference>
<evidence type="ECO:0000256" key="3">
    <source>
        <dbReference type="ARBA" id="ARBA00012071"/>
    </source>
</evidence>
<evidence type="ECO:0000256" key="8">
    <source>
        <dbReference type="ARBA" id="ARBA00022741"/>
    </source>
</evidence>
<keyword evidence="8 13" id="KW-0547">Nucleotide-binding</keyword>
<evidence type="ECO:0000256" key="6">
    <source>
        <dbReference type="ARBA" id="ARBA00022556"/>
    </source>
</evidence>
<proteinExistence type="inferred from homology"/>
<evidence type="ECO:0000256" key="7">
    <source>
        <dbReference type="ARBA" id="ARBA00022679"/>
    </source>
</evidence>
<evidence type="ECO:0000256" key="5">
    <source>
        <dbReference type="ARBA" id="ARBA00022516"/>
    </source>
</evidence>
<evidence type="ECO:0000256" key="12">
    <source>
        <dbReference type="ARBA" id="ARBA00029757"/>
    </source>
</evidence>
<evidence type="ECO:0000256" key="10">
    <source>
        <dbReference type="ARBA" id="ARBA00022840"/>
    </source>
</evidence>
<dbReference type="AlphaFoldDB" id="A0A0S2KES3"/>
<dbReference type="OrthoDB" id="9766423at2"/>
<dbReference type="Pfam" id="PF02606">
    <property type="entry name" value="LpxK"/>
    <property type="match status" value="1"/>
</dbReference>
<reference evidence="14 15" key="1">
    <citation type="submission" date="2015-11" db="EMBL/GenBank/DDBJ databases">
        <authorList>
            <person name="Zhang Y."/>
            <person name="Guo Z."/>
        </authorList>
    </citation>
    <scope>NUCLEOTIDE SEQUENCE [LARGE SCALE GENOMIC DNA]</scope>
    <source>
        <strain evidence="14 15">KCTC 32221</strain>
    </source>
</reference>
<dbReference type="KEGG" id="pspi:PS2015_1814"/>
<gene>
    <name evidence="13" type="primary">lpxK</name>
    <name evidence="14" type="ORF">PS2015_1814</name>
</gene>
<dbReference type="HAMAP" id="MF_00409">
    <property type="entry name" value="LpxK"/>
    <property type="match status" value="1"/>
</dbReference>
<dbReference type="PANTHER" id="PTHR42724">
    <property type="entry name" value="TETRAACYLDISACCHARIDE 4'-KINASE"/>
    <property type="match status" value="1"/>
</dbReference>
<evidence type="ECO:0000256" key="13">
    <source>
        <dbReference type="HAMAP-Rule" id="MF_00409"/>
    </source>
</evidence>
<keyword evidence="11 13" id="KW-0443">Lipid metabolism</keyword>
<dbReference type="EC" id="2.7.1.130" evidence="3 13"/>
<evidence type="ECO:0000256" key="1">
    <source>
        <dbReference type="ARBA" id="ARBA00002274"/>
    </source>
</evidence>
<evidence type="ECO:0000256" key="9">
    <source>
        <dbReference type="ARBA" id="ARBA00022777"/>
    </source>
</evidence>
<dbReference type="PATRIC" id="fig|1249552.3.peg.1821"/>
<comment type="pathway">
    <text evidence="2 13">Glycolipid biosynthesis; lipid IV(A) biosynthesis; lipid IV(A) from (3R)-3-hydroxytetradecanoyl-[acyl-carrier-protein] and UDP-N-acetyl-alpha-D-glucosamine: step 6/6.</text>
</comment>
<dbReference type="PANTHER" id="PTHR42724:SF1">
    <property type="entry name" value="TETRAACYLDISACCHARIDE 4'-KINASE, MITOCHONDRIAL-RELATED"/>
    <property type="match status" value="1"/>
</dbReference>
<name>A0A0S2KES3_9GAMM</name>
<dbReference type="GO" id="GO:0009029">
    <property type="term" value="F:lipid-A 4'-kinase activity"/>
    <property type="evidence" value="ECO:0007669"/>
    <property type="project" value="UniProtKB-UniRule"/>
</dbReference>
<comment type="similarity">
    <text evidence="13">Belongs to the LpxK family.</text>
</comment>
<evidence type="ECO:0000256" key="4">
    <source>
        <dbReference type="ARBA" id="ARBA00016436"/>
    </source>
</evidence>
<keyword evidence="15" id="KW-1185">Reference proteome</keyword>
<keyword evidence="7 13" id="KW-0808">Transferase</keyword>
<sequence length="365" mass="39728">MWLVDAWYRGAWWLNLLRPLSALFVLLARRRRQKSGAQARPVDIPVIVVGNITVGGTGKTPVVLALAEALQRSGLRVGVLSRGYGGCAAQYPLRVTSDTPVKQCGDEASLMRRHLHGPLVLDPQRAHALHALVKSGECDVVLSDDGLQHHRLWRDVEIAVIDADRGLGNGLCLPAGPLREPPSRLAELDHIVLNGHMTQSSLSQWQALAGTTPVSGMSLRAREWVNVKTGQRVALQQFFMALGLDDSTELADDTTSAGQAGSEQLSLHAIAGIGHPQRFFDTLQTLGLNPLCRAFPDHHNFVAEDLAFAGKQPLLMTEKDAVKCHSFAGDNWWYLSVTAQLSPSLLKALATKIDAIRASANHQRD</sequence>
<keyword evidence="9 13" id="KW-0418">Kinase</keyword>
<keyword evidence="6 13" id="KW-0441">Lipid A biosynthesis</keyword>
<comment type="catalytic activity">
    <reaction evidence="13">
        <text>a lipid A disaccharide + ATP = a lipid IVA + ADP + H(+)</text>
        <dbReference type="Rhea" id="RHEA:67840"/>
        <dbReference type="ChEBI" id="CHEBI:15378"/>
        <dbReference type="ChEBI" id="CHEBI:30616"/>
        <dbReference type="ChEBI" id="CHEBI:176343"/>
        <dbReference type="ChEBI" id="CHEBI:176425"/>
        <dbReference type="ChEBI" id="CHEBI:456216"/>
        <dbReference type="EC" id="2.7.1.130"/>
    </reaction>
</comment>
<evidence type="ECO:0000313" key="14">
    <source>
        <dbReference type="EMBL" id="ALO46463.1"/>
    </source>
</evidence>
<dbReference type="NCBIfam" id="TIGR00682">
    <property type="entry name" value="lpxK"/>
    <property type="match status" value="1"/>
</dbReference>
<dbReference type="GO" id="GO:0005886">
    <property type="term" value="C:plasma membrane"/>
    <property type="evidence" value="ECO:0007669"/>
    <property type="project" value="TreeGrafter"/>
</dbReference>
<dbReference type="InterPro" id="IPR027417">
    <property type="entry name" value="P-loop_NTPase"/>
</dbReference>
<evidence type="ECO:0000313" key="15">
    <source>
        <dbReference type="Proteomes" id="UP000065641"/>
    </source>
</evidence>
<dbReference type="GO" id="GO:0009245">
    <property type="term" value="P:lipid A biosynthetic process"/>
    <property type="evidence" value="ECO:0007669"/>
    <property type="project" value="UniProtKB-UniRule"/>
</dbReference>
<accession>A0A0S2KES3</accession>
<protein>
    <recommendedName>
        <fullName evidence="4 13">Tetraacyldisaccharide 4'-kinase</fullName>
        <ecNumber evidence="3 13">2.7.1.130</ecNumber>
    </recommendedName>
    <alternativeName>
        <fullName evidence="12 13">Lipid A 4'-kinase</fullName>
    </alternativeName>
</protein>
<evidence type="ECO:0000256" key="2">
    <source>
        <dbReference type="ARBA" id="ARBA00004870"/>
    </source>
</evidence>